<keyword evidence="3" id="KW-1185">Reference proteome</keyword>
<feature type="non-terminal residue" evidence="2">
    <location>
        <position position="151"/>
    </location>
</feature>
<proteinExistence type="predicted"/>
<accession>W1PL57</accession>
<evidence type="ECO:0000313" key="2">
    <source>
        <dbReference type="EMBL" id="ERN08758.1"/>
    </source>
</evidence>
<feature type="region of interest" description="Disordered" evidence="1">
    <location>
        <begin position="20"/>
        <end position="51"/>
    </location>
</feature>
<gene>
    <name evidence="2" type="ORF">AMTR_s00017p00247100</name>
</gene>
<reference evidence="3" key="1">
    <citation type="journal article" date="2013" name="Science">
        <title>The Amborella genome and the evolution of flowering plants.</title>
        <authorList>
            <consortium name="Amborella Genome Project"/>
        </authorList>
    </citation>
    <scope>NUCLEOTIDE SEQUENCE [LARGE SCALE GENOMIC DNA]</scope>
</reference>
<sequence length="151" mass="17200">SKLVSLEDFNALEAENGDRWFFNPHGNEDRDGNEDYEQDAKGLSSDFPMTEEDNRKMQNVDAVHGAKLEKSCRARVGPNDRGEMRDKTKMTVKALGLLEKRFNHYIQISGLVIFKFQITLGQETGMSTRTHLSYSSQQGAEYFARAMELNT</sequence>
<dbReference type="HOGENOM" id="CLU_1736130_0_0_1"/>
<dbReference type="AlphaFoldDB" id="W1PL57"/>
<protein>
    <submittedName>
        <fullName evidence="2">Uncharacterized protein</fullName>
    </submittedName>
</protein>
<feature type="non-terminal residue" evidence="2">
    <location>
        <position position="1"/>
    </location>
</feature>
<evidence type="ECO:0000256" key="1">
    <source>
        <dbReference type="SAM" id="MobiDB-lite"/>
    </source>
</evidence>
<dbReference type="Gramene" id="ERN08758">
    <property type="protein sequence ID" value="ERN08758"/>
    <property type="gene ID" value="AMTR_s00017p00247100"/>
</dbReference>
<name>W1PL57_AMBTC</name>
<dbReference type="Proteomes" id="UP000017836">
    <property type="component" value="Unassembled WGS sequence"/>
</dbReference>
<evidence type="ECO:0000313" key="3">
    <source>
        <dbReference type="Proteomes" id="UP000017836"/>
    </source>
</evidence>
<organism evidence="2 3">
    <name type="scientific">Amborella trichopoda</name>
    <dbReference type="NCBI Taxonomy" id="13333"/>
    <lineage>
        <taxon>Eukaryota</taxon>
        <taxon>Viridiplantae</taxon>
        <taxon>Streptophyta</taxon>
        <taxon>Embryophyta</taxon>
        <taxon>Tracheophyta</taxon>
        <taxon>Spermatophyta</taxon>
        <taxon>Magnoliopsida</taxon>
        <taxon>Amborellales</taxon>
        <taxon>Amborellaceae</taxon>
        <taxon>Amborella</taxon>
    </lineage>
</organism>
<dbReference type="EMBL" id="KI393256">
    <property type="protein sequence ID" value="ERN08758.1"/>
    <property type="molecule type" value="Genomic_DNA"/>
</dbReference>